<feature type="compositionally biased region" description="Basic and acidic residues" evidence="1">
    <location>
        <begin position="195"/>
        <end position="209"/>
    </location>
</feature>
<feature type="compositionally biased region" description="Basic and acidic residues" evidence="1">
    <location>
        <begin position="1"/>
        <end position="23"/>
    </location>
</feature>
<keyword evidence="4" id="KW-1185">Reference proteome</keyword>
<gene>
    <name evidence="3" type="ORF">QRD43_20525</name>
</gene>
<keyword evidence="2" id="KW-0472">Membrane</keyword>
<proteinExistence type="predicted"/>
<evidence type="ECO:0000256" key="1">
    <source>
        <dbReference type="SAM" id="MobiDB-lite"/>
    </source>
</evidence>
<feature type="transmembrane region" description="Helical" evidence="2">
    <location>
        <begin position="61"/>
        <end position="79"/>
    </location>
</feature>
<keyword evidence="2" id="KW-0812">Transmembrane</keyword>
<feature type="compositionally biased region" description="Low complexity" evidence="1">
    <location>
        <begin position="141"/>
        <end position="186"/>
    </location>
</feature>
<dbReference type="RefSeq" id="WP_285984375.1">
    <property type="nucleotide sequence ID" value="NZ_JASVDS010000008.1"/>
</dbReference>
<feature type="region of interest" description="Disordered" evidence="1">
    <location>
        <begin position="139"/>
        <end position="253"/>
    </location>
</feature>
<dbReference type="Proteomes" id="UP001238603">
    <property type="component" value="Unassembled WGS sequence"/>
</dbReference>
<name>A0ABT7LPB9_9BURK</name>
<feature type="compositionally biased region" description="Basic and acidic residues" evidence="1">
    <location>
        <begin position="244"/>
        <end position="253"/>
    </location>
</feature>
<reference evidence="3 4" key="1">
    <citation type="submission" date="2023-06" db="EMBL/GenBank/DDBJ databases">
        <title>Pelomonas sp. APW6 16S ribosomal RNA gene genome sequencing and assembly.</title>
        <authorList>
            <person name="Woo H."/>
        </authorList>
    </citation>
    <scope>NUCLEOTIDE SEQUENCE [LARGE SCALE GENOMIC DNA]</scope>
    <source>
        <strain evidence="3 4">APW6</strain>
    </source>
</reference>
<feature type="region of interest" description="Disordered" evidence="1">
    <location>
        <begin position="1"/>
        <end position="29"/>
    </location>
</feature>
<organism evidence="3 4">
    <name type="scientific">Roseateles subflavus</name>
    <dbReference type="NCBI Taxonomy" id="3053353"/>
    <lineage>
        <taxon>Bacteria</taxon>
        <taxon>Pseudomonadati</taxon>
        <taxon>Pseudomonadota</taxon>
        <taxon>Betaproteobacteria</taxon>
        <taxon>Burkholderiales</taxon>
        <taxon>Sphaerotilaceae</taxon>
        <taxon>Roseateles</taxon>
    </lineage>
</organism>
<keyword evidence="2" id="KW-1133">Transmembrane helix</keyword>
<dbReference type="EMBL" id="JASVDS010000008">
    <property type="protein sequence ID" value="MDL5034299.1"/>
    <property type="molecule type" value="Genomic_DNA"/>
</dbReference>
<evidence type="ECO:0000313" key="3">
    <source>
        <dbReference type="EMBL" id="MDL5034299.1"/>
    </source>
</evidence>
<sequence length="328" mass="33560">MADHWNDTEATDVPHDLNLHTGEDAMDGQHSLHDGEVLEHEEVEAPAPAPVPKKRGKGARVAVLGLGVVVLGFVGMTLMKVVSSGHTQVEVVDASPEPHAAATTGQNGGDALLAGAQQQAGGAAGVLSGAVSAPTGAFPMASSASDPAPSASSSSPATSATTVVAQAASSQQPAQPQPNAATAPASDSRVSSLEQRMDKVESRVDEMARKKAAGKAKDTSTAAGGKPATKLAKEHATGRHASAKSKDSKDGDTLAAAREGKEELIESKELANYRLQAVYPVQGADARAWVFDGQMVRVVARGDYLGSSGAQVVEVQRDKVLTTKGVVR</sequence>
<evidence type="ECO:0000313" key="4">
    <source>
        <dbReference type="Proteomes" id="UP001238603"/>
    </source>
</evidence>
<comment type="caution">
    <text evidence="3">The sequence shown here is derived from an EMBL/GenBank/DDBJ whole genome shotgun (WGS) entry which is preliminary data.</text>
</comment>
<accession>A0ABT7LPB9</accession>
<protein>
    <submittedName>
        <fullName evidence="3">Uncharacterized protein</fullName>
    </submittedName>
</protein>
<evidence type="ECO:0000256" key="2">
    <source>
        <dbReference type="SAM" id="Phobius"/>
    </source>
</evidence>